<name>A0A2T0QAY0_9ACTN</name>
<dbReference type="EMBL" id="PVZC01000002">
    <property type="protein sequence ID" value="PRY00975.1"/>
    <property type="molecule type" value="Genomic_DNA"/>
</dbReference>
<dbReference type="OrthoDB" id="3429986at2"/>
<organism evidence="1 2">
    <name type="scientific">Allonocardiopsis opalescens</name>
    <dbReference type="NCBI Taxonomy" id="1144618"/>
    <lineage>
        <taxon>Bacteria</taxon>
        <taxon>Bacillati</taxon>
        <taxon>Actinomycetota</taxon>
        <taxon>Actinomycetes</taxon>
        <taxon>Streptosporangiales</taxon>
        <taxon>Allonocardiopsis</taxon>
    </lineage>
</organism>
<dbReference type="RefSeq" id="WP_106243318.1">
    <property type="nucleotide sequence ID" value="NZ_PVZC01000002.1"/>
</dbReference>
<reference evidence="1 2" key="1">
    <citation type="submission" date="2018-03" db="EMBL/GenBank/DDBJ databases">
        <title>Genomic Encyclopedia of Archaeal and Bacterial Type Strains, Phase II (KMG-II): from individual species to whole genera.</title>
        <authorList>
            <person name="Goeker M."/>
        </authorList>
    </citation>
    <scope>NUCLEOTIDE SEQUENCE [LARGE SCALE GENOMIC DNA]</scope>
    <source>
        <strain evidence="1 2">DSM 45601</strain>
    </source>
</reference>
<accession>A0A2T0QAY0</accession>
<proteinExistence type="predicted"/>
<protein>
    <submittedName>
        <fullName evidence="1">Uncharacterized protein</fullName>
    </submittedName>
</protein>
<dbReference type="AlphaFoldDB" id="A0A2T0QAY0"/>
<gene>
    <name evidence="1" type="ORF">CLV72_102608</name>
</gene>
<sequence length="84" mass="9038">MRNLSHDEYDTELLRDGEVLRIGSIVYRGRTVLPADGPDAFAPLRSWAQGAADFTDSPITWRACQGGKVVAEGSLLPAQAPEPG</sequence>
<evidence type="ECO:0000313" key="1">
    <source>
        <dbReference type="EMBL" id="PRY00975.1"/>
    </source>
</evidence>
<keyword evidence="2" id="KW-1185">Reference proteome</keyword>
<comment type="caution">
    <text evidence="1">The sequence shown here is derived from an EMBL/GenBank/DDBJ whole genome shotgun (WGS) entry which is preliminary data.</text>
</comment>
<evidence type="ECO:0000313" key="2">
    <source>
        <dbReference type="Proteomes" id="UP000237846"/>
    </source>
</evidence>
<dbReference type="Proteomes" id="UP000237846">
    <property type="component" value="Unassembled WGS sequence"/>
</dbReference>